<evidence type="ECO:0000313" key="3">
    <source>
        <dbReference type="Proteomes" id="UP000827892"/>
    </source>
</evidence>
<evidence type="ECO:0000313" key="2">
    <source>
        <dbReference type="EMBL" id="ULT99751.1"/>
    </source>
</evidence>
<dbReference type="InterPro" id="IPR029071">
    <property type="entry name" value="Ubiquitin-like_domsf"/>
</dbReference>
<evidence type="ECO:0000313" key="1">
    <source>
        <dbReference type="EMBL" id="ULT99748.1"/>
    </source>
</evidence>
<accession>A0AAE9DAI6</accession>
<name>A0AAE9DAI6_CAEBR</name>
<dbReference type="KEGG" id="cbr:CBG_05184"/>
<dbReference type="Gene3D" id="3.10.20.90">
    <property type="entry name" value="Phosphatidylinositol 3-kinase Catalytic Subunit, Chain A, domain 1"/>
    <property type="match status" value="1"/>
</dbReference>
<protein>
    <submittedName>
        <fullName evidence="2">Uncharacterized protein</fullName>
    </submittedName>
</protein>
<proteinExistence type="predicted"/>
<organism evidence="2 3">
    <name type="scientific">Caenorhabditis briggsae</name>
    <dbReference type="NCBI Taxonomy" id="6238"/>
    <lineage>
        <taxon>Eukaryota</taxon>
        <taxon>Metazoa</taxon>
        <taxon>Ecdysozoa</taxon>
        <taxon>Nematoda</taxon>
        <taxon>Chromadorea</taxon>
        <taxon>Rhabditida</taxon>
        <taxon>Rhabditina</taxon>
        <taxon>Rhabditomorpha</taxon>
        <taxon>Rhabditoidea</taxon>
        <taxon>Rhabditidae</taxon>
        <taxon>Peloderinae</taxon>
        <taxon>Caenorhabditis</taxon>
    </lineage>
</organism>
<sequence length="149" mass="17911">MTAITIRLVGENDDRLFKGIEVDNKIPYVDLKKRIETFTKIHPDFQELRFRGDELPDVERPLQDIKFGEELVVKHTSLLQWKNYLTIVQKFREAKENRSRQKRVVEANEQAKQLYDVKFFSAYATFYSDWLRMREEYAVFLDNVPDFIK</sequence>
<dbReference type="EMBL" id="CP090893">
    <property type="protein sequence ID" value="ULT99751.1"/>
    <property type="molecule type" value="Genomic_DNA"/>
</dbReference>
<gene>
    <name evidence="1" type="ORF">L3Y34_000793</name>
    <name evidence="2" type="ORF">L3Y34_000795</name>
</gene>
<dbReference type="Proteomes" id="UP000827892">
    <property type="component" value="Chromosome III"/>
</dbReference>
<dbReference type="EMBL" id="CP090893">
    <property type="protein sequence ID" value="ULT99748.1"/>
    <property type="molecule type" value="Genomic_DNA"/>
</dbReference>
<reference evidence="2 3" key="1">
    <citation type="submission" date="2022-05" db="EMBL/GenBank/DDBJ databases">
        <title>Chromosome-level reference genomes for two strains of Caenorhabditis briggsae: an improved platform for comparative genomics.</title>
        <authorList>
            <person name="Stevens L."/>
            <person name="Andersen E.C."/>
        </authorList>
    </citation>
    <scope>NUCLEOTIDE SEQUENCE [LARGE SCALE GENOMIC DNA]</scope>
    <source>
        <strain evidence="2">QX1410_ONT</strain>
        <tissue evidence="2">Whole-organism</tissue>
    </source>
</reference>
<dbReference type="AlphaFoldDB" id="A0AAE9DAI6"/>
<dbReference type="SUPFAM" id="SSF54236">
    <property type="entry name" value="Ubiquitin-like"/>
    <property type="match status" value="1"/>
</dbReference>